<dbReference type="InterPro" id="IPR001431">
    <property type="entry name" value="Pept_M16_Zn_BS"/>
</dbReference>
<evidence type="ECO:0000313" key="12">
    <source>
        <dbReference type="EMBL" id="WEJ62417.1"/>
    </source>
</evidence>
<keyword evidence="7" id="KW-0482">Metalloprotease</keyword>
<dbReference type="PROSITE" id="PS00143">
    <property type="entry name" value="INSULINASE"/>
    <property type="match status" value="1"/>
</dbReference>
<evidence type="ECO:0000259" key="10">
    <source>
        <dbReference type="Pfam" id="PF00675"/>
    </source>
</evidence>
<dbReference type="Gene3D" id="3.30.830.10">
    <property type="entry name" value="Metalloenzyme, LuxS/M16 peptidase-like"/>
    <property type="match status" value="2"/>
</dbReference>
<reference evidence="12 13" key="1">
    <citation type="submission" date="2022-06" db="EMBL/GenBank/DDBJ databases">
        <title>Thiomicrohabdus sp. nov, an obligately chemolithoautotrophic, sulfur-oxidizing bacterium isolated from beach of Guanyin Mountain. Amoy.</title>
        <authorList>
            <person name="Zhu H."/>
        </authorList>
    </citation>
    <scope>NUCLEOTIDE SEQUENCE [LARGE SCALE GENOMIC DNA]</scope>
    <source>
        <strain evidence="12 13">XGS-01</strain>
    </source>
</reference>
<accession>A0ABY8CB09</accession>
<keyword evidence="3" id="KW-0645">Protease</keyword>
<evidence type="ECO:0000256" key="6">
    <source>
        <dbReference type="ARBA" id="ARBA00022833"/>
    </source>
</evidence>
<evidence type="ECO:0000256" key="5">
    <source>
        <dbReference type="ARBA" id="ARBA00022801"/>
    </source>
</evidence>
<keyword evidence="13" id="KW-1185">Reference proteome</keyword>
<dbReference type="Proteomes" id="UP001222275">
    <property type="component" value="Chromosome"/>
</dbReference>
<dbReference type="InterPro" id="IPR011765">
    <property type="entry name" value="Pept_M16_N"/>
</dbReference>
<dbReference type="InterPro" id="IPR007863">
    <property type="entry name" value="Peptidase_M16_C"/>
</dbReference>
<dbReference type="Pfam" id="PF00675">
    <property type="entry name" value="Peptidase_M16"/>
    <property type="match status" value="1"/>
</dbReference>
<dbReference type="PANTHER" id="PTHR43690:SF17">
    <property type="entry name" value="PROTEIN YHJJ"/>
    <property type="match status" value="1"/>
</dbReference>
<evidence type="ECO:0000256" key="7">
    <source>
        <dbReference type="ARBA" id="ARBA00023049"/>
    </source>
</evidence>
<dbReference type="PANTHER" id="PTHR43690">
    <property type="entry name" value="NARDILYSIN"/>
    <property type="match status" value="1"/>
</dbReference>
<comment type="cofactor">
    <cofactor evidence="1">
        <name>Zn(2+)</name>
        <dbReference type="ChEBI" id="CHEBI:29105"/>
    </cofactor>
</comment>
<dbReference type="Pfam" id="PF05193">
    <property type="entry name" value="Peptidase_M16_C"/>
    <property type="match status" value="1"/>
</dbReference>
<evidence type="ECO:0000256" key="4">
    <source>
        <dbReference type="ARBA" id="ARBA00022723"/>
    </source>
</evidence>
<comment type="similarity">
    <text evidence="2 8">Belongs to the peptidase M16 family.</text>
</comment>
<evidence type="ECO:0000256" key="3">
    <source>
        <dbReference type="ARBA" id="ARBA00022670"/>
    </source>
</evidence>
<feature type="chain" id="PRO_5047549124" evidence="9">
    <location>
        <begin position="27"/>
        <end position="463"/>
    </location>
</feature>
<organism evidence="12 13">
    <name type="scientific">Thiomicrorhabdus lithotrophica</name>
    <dbReference type="NCBI Taxonomy" id="2949997"/>
    <lineage>
        <taxon>Bacteria</taxon>
        <taxon>Pseudomonadati</taxon>
        <taxon>Pseudomonadota</taxon>
        <taxon>Gammaproteobacteria</taxon>
        <taxon>Thiotrichales</taxon>
        <taxon>Piscirickettsiaceae</taxon>
        <taxon>Thiomicrorhabdus</taxon>
    </lineage>
</organism>
<keyword evidence="4" id="KW-0479">Metal-binding</keyword>
<evidence type="ECO:0000256" key="9">
    <source>
        <dbReference type="SAM" id="SignalP"/>
    </source>
</evidence>
<name>A0ABY8CB09_9GAMM</name>
<keyword evidence="6" id="KW-0862">Zinc</keyword>
<feature type="domain" description="Peptidase M16 C-terminal" evidence="11">
    <location>
        <begin position="192"/>
        <end position="377"/>
    </location>
</feature>
<evidence type="ECO:0000313" key="13">
    <source>
        <dbReference type="Proteomes" id="UP001222275"/>
    </source>
</evidence>
<dbReference type="EMBL" id="CP102381">
    <property type="protein sequence ID" value="WEJ62417.1"/>
    <property type="molecule type" value="Genomic_DNA"/>
</dbReference>
<dbReference type="RefSeq" id="WP_275594673.1">
    <property type="nucleotide sequence ID" value="NZ_CP102381.1"/>
</dbReference>
<evidence type="ECO:0000259" key="11">
    <source>
        <dbReference type="Pfam" id="PF05193"/>
    </source>
</evidence>
<feature type="domain" description="Peptidase M16 N-terminal" evidence="10">
    <location>
        <begin position="38"/>
        <end position="183"/>
    </location>
</feature>
<sequence>MLFLKKTFPHFATGLMLSLVSFTSIASVTEFTLDNQMKVLVKQDNRAPVVVHQVWYRVGSHFEHSGKTGISHILEHMMFKGTKDLKPGEFSKIVSKMGGSENAFTSTDFTAYYQVVGKQHLSEVMRLESDRMRNIILTDEEFIKERDVVTEERRWRTEDKPSGKLYEQFKATAFMSSPAHHPVIGWMSDIRSWTAEDARNWYQQWYAPNNATLVVVGDVDPQDVYALAKKHYGKNKPEEITAPRPQVEIAQEGERRITLKGATKTPSILMGFHAPTLVTAKDETEKQEVFALEVLSSILDGDDSARLTKNLVRKEQVVASAGAGYDGTDRLTTLFMFSATPSEGVPPEKAEAAIWQEINKLKTELVSQQELERVLAQSEAQYIYHQDSTQSQANVLGSLVSVGLPADTLDTWVDELRKVTPEQVRAVAKKYLHEDKVTVATLIPNGKQVKKSANHVSHAGGAH</sequence>
<proteinExistence type="inferred from homology"/>
<dbReference type="SUPFAM" id="SSF63411">
    <property type="entry name" value="LuxS/MPP-like metallohydrolase"/>
    <property type="match status" value="2"/>
</dbReference>
<protein>
    <submittedName>
        <fullName evidence="12">Insulinase family protein</fullName>
    </submittedName>
</protein>
<gene>
    <name evidence="12" type="ORF">NR989_10400</name>
</gene>
<dbReference type="InterPro" id="IPR050626">
    <property type="entry name" value="Peptidase_M16"/>
</dbReference>
<keyword evidence="9" id="KW-0732">Signal</keyword>
<evidence type="ECO:0000256" key="2">
    <source>
        <dbReference type="ARBA" id="ARBA00007261"/>
    </source>
</evidence>
<dbReference type="InterPro" id="IPR011249">
    <property type="entry name" value="Metalloenz_LuxS/M16"/>
</dbReference>
<evidence type="ECO:0000256" key="1">
    <source>
        <dbReference type="ARBA" id="ARBA00001947"/>
    </source>
</evidence>
<feature type="signal peptide" evidence="9">
    <location>
        <begin position="1"/>
        <end position="26"/>
    </location>
</feature>
<evidence type="ECO:0000256" key="8">
    <source>
        <dbReference type="RuleBase" id="RU004447"/>
    </source>
</evidence>
<keyword evidence="5" id="KW-0378">Hydrolase</keyword>